<gene>
    <name evidence="2" type="ORF">AWW70_19590</name>
</gene>
<dbReference type="InterPro" id="IPR018958">
    <property type="entry name" value="Knr4/Smi1-like_dom"/>
</dbReference>
<accession>A0A109G2H3</accession>
<evidence type="ECO:0000259" key="1">
    <source>
        <dbReference type="Pfam" id="PF09346"/>
    </source>
</evidence>
<protein>
    <submittedName>
        <fullName evidence="2">SMI1 / KNR4 family protein</fullName>
    </submittedName>
</protein>
<sequence>MDLVNKFLSGLKAALLTDDLEALNKAYGATKEDIDILKKKHPKCPESLIFLLGNIDGTYWRKYGENEVTVCILGSDVEEYPYYLLSTQEMIESSKEGEDVSYLLEYQDDEDAVDSKINPEGLLPGTYIHFSDCMNNGGTSKLYIDFNPSDEGVCGQIIRFLHDPDEYKVIANSFDEYLQDLIDGNFNFLDEEESAKDLVNFAIFDEEHQLGKK</sequence>
<dbReference type="RefSeq" id="WP_060751055.1">
    <property type="nucleotide sequence ID" value="NZ_LRPH01000070.1"/>
</dbReference>
<evidence type="ECO:0000313" key="2">
    <source>
        <dbReference type="EMBL" id="KWU59033.1"/>
    </source>
</evidence>
<name>A0A109G2H3_BACMY</name>
<proteinExistence type="predicted"/>
<dbReference type="Proteomes" id="UP000065797">
    <property type="component" value="Unassembled WGS sequence"/>
</dbReference>
<reference evidence="2 3" key="1">
    <citation type="submission" date="2016-01" db="EMBL/GenBank/DDBJ databases">
        <authorList>
            <person name="McClelland M."/>
            <person name="Jain A."/>
            <person name="Saraogi P."/>
            <person name="Mendelson R."/>
            <person name="Westerman R."/>
            <person name="SanMiguel P."/>
            <person name="Csonka L."/>
        </authorList>
    </citation>
    <scope>NUCLEOTIDE SEQUENCE [LARGE SCALE GENOMIC DNA]</scope>
    <source>
        <strain evidence="2 3">PE8-15</strain>
    </source>
</reference>
<organism evidence="2 3">
    <name type="scientific">Bacillus mycoides</name>
    <dbReference type="NCBI Taxonomy" id="1405"/>
    <lineage>
        <taxon>Bacteria</taxon>
        <taxon>Bacillati</taxon>
        <taxon>Bacillota</taxon>
        <taxon>Bacilli</taxon>
        <taxon>Bacillales</taxon>
        <taxon>Bacillaceae</taxon>
        <taxon>Bacillus</taxon>
        <taxon>Bacillus cereus group</taxon>
    </lineage>
</organism>
<feature type="domain" description="Knr4/Smi1-like" evidence="1">
    <location>
        <begin position="28"/>
        <end position="179"/>
    </location>
</feature>
<dbReference type="EMBL" id="LRPH01000070">
    <property type="protein sequence ID" value="KWU59033.1"/>
    <property type="molecule type" value="Genomic_DNA"/>
</dbReference>
<dbReference type="Gene3D" id="3.40.1580.10">
    <property type="entry name" value="SMI1/KNR4-like"/>
    <property type="match status" value="1"/>
</dbReference>
<evidence type="ECO:0000313" key="3">
    <source>
        <dbReference type="Proteomes" id="UP000065797"/>
    </source>
</evidence>
<comment type="caution">
    <text evidence="2">The sequence shown here is derived from an EMBL/GenBank/DDBJ whole genome shotgun (WGS) entry which is preliminary data.</text>
</comment>
<dbReference type="SUPFAM" id="SSF160631">
    <property type="entry name" value="SMI1/KNR4-like"/>
    <property type="match status" value="1"/>
</dbReference>
<dbReference type="AlphaFoldDB" id="A0A109G2H3"/>
<dbReference type="Pfam" id="PF09346">
    <property type="entry name" value="SMI1_KNR4"/>
    <property type="match status" value="1"/>
</dbReference>
<dbReference type="InterPro" id="IPR037883">
    <property type="entry name" value="Knr4/Smi1-like_sf"/>
</dbReference>